<accession>A0A521CGH8</accession>
<gene>
    <name evidence="1" type="ORF">SAMN06265218_10663</name>
</gene>
<reference evidence="1 2" key="1">
    <citation type="submission" date="2017-05" db="EMBL/GenBank/DDBJ databases">
        <authorList>
            <person name="Varghese N."/>
            <person name="Submissions S."/>
        </authorList>
    </citation>
    <scope>NUCLEOTIDE SEQUENCE [LARGE SCALE GENOMIC DNA]</scope>
    <source>
        <strain evidence="1 2">DSM 21194</strain>
    </source>
</reference>
<protein>
    <submittedName>
        <fullName evidence="1">Uncharacterized protein</fullName>
    </submittedName>
</protein>
<dbReference type="Proteomes" id="UP000317593">
    <property type="component" value="Unassembled WGS sequence"/>
</dbReference>
<dbReference type="EMBL" id="FXTH01000006">
    <property type="protein sequence ID" value="SMO58547.1"/>
    <property type="molecule type" value="Genomic_DNA"/>
</dbReference>
<dbReference type="AlphaFoldDB" id="A0A521CGH8"/>
<evidence type="ECO:0000313" key="1">
    <source>
        <dbReference type="EMBL" id="SMO58547.1"/>
    </source>
</evidence>
<organism evidence="1 2">
    <name type="scientific">Fodinibius sediminis</name>
    <dbReference type="NCBI Taxonomy" id="1214077"/>
    <lineage>
        <taxon>Bacteria</taxon>
        <taxon>Pseudomonadati</taxon>
        <taxon>Balneolota</taxon>
        <taxon>Balneolia</taxon>
        <taxon>Balneolales</taxon>
        <taxon>Balneolaceae</taxon>
        <taxon>Fodinibius</taxon>
    </lineage>
</organism>
<keyword evidence="2" id="KW-1185">Reference proteome</keyword>
<sequence>MLSINRIAIKEVFDSEQSKSVAPGYFNRGNKSVYTSGRL</sequence>
<name>A0A521CGH8_9BACT</name>
<proteinExistence type="predicted"/>
<evidence type="ECO:0000313" key="2">
    <source>
        <dbReference type="Proteomes" id="UP000317593"/>
    </source>
</evidence>